<dbReference type="EMBL" id="LR031879">
    <property type="protein sequence ID" value="VDD55568.1"/>
    <property type="molecule type" value="Genomic_DNA"/>
</dbReference>
<name>A0A3P6FRH1_BRAOL</name>
<evidence type="ECO:0000313" key="2">
    <source>
        <dbReference type="EMBL" id="VDD55568.1"/>
    </source>
</evidence>
<dbReference type="InterPro" id="IPR012337">
    <property type="entry name" value="RNaseH-like_sf"/>
</dbReference>
<dbReference type="InterPro" id="IPR036397">
    <property type="entry name" value="RNaseH_sf"/>
</dbReference>
<gene>
    <name evidence="2" type="ORF">BOLC8T48797H</name>
</gene>
<dbReference type="GO" id="GO:0003676">
    <property type="term" value="F:nucleic acid binding"/>
    <property type="evidence" value="ECO:0007669"/>
    <property type="project" value="InterPro"/>
</dbReference>
<evidence type="ECO:0000259" key="1">
    <source>
        <dbReference type="Pfam" id="PF13456"/>
    </source>
</evidence>
<dbReference type="SUPFAM" id="SSF53098">
    <property type="entry name" value="Ribonuclease H-like"/>
    <property type="match status" value="1"/>
</dbReference>
<reference evidence="2" key="1">
    <citation type="submission" date="2018-11" db="EMBL/GenBank/DDBJ databases">
        <authorList>
            <consortium name="Genoscope - CEA"/>
            <person name="William W."/>
        </authorList>
    </citation>
    <scope>NUCLEOTIDE SEQUENCE</scope>
</reference>
<dbReference type="InterPro" id="IPR002156">
    <property type="entry name" value="RNaseH_domain"/>
</dbReference>
<sequence>MLVQGSNSAEVVPSVIMAEALALKAAMEAAISHDIKDLICFSDSKSLISLITRNKSVVALQGILHDLGVLSLSLPLSLLSLLTETVTWFLIVWPKKPSFCFKTLLWEL</sequence>
<dbReference type="AlphaFoldDB" id="A0A3P6FRH1"/>
<accession>A0A3P6FRH1</accession>
<feature type="domain" description="RNase H type-1" evidence="1">
    <location>
        <begin position="14"/>
        <end position="55"/>
    </location>
</feature>
<proteinExistence type="predicted"/>
<dbReference type="Gene3D" id="3.30.420.10">
    <property type="entry name" value="Ribonuclease H-like superfamily/Ribonuclease H"/>
    <property type="match status" value="1"/>
</dbReference>
<dbReference type="Pfam" id="PF13456">
    <property type="entry name" value="RVT_3"/>
    <property type="match status" value="1"/>
</dbReference>
<organism evidence="2">
    <name type="scientific">Brassica oleracea</name>
    <name type="common">Wild cabbage</name>
    <dbReference type="NCBI Taxonomy" id="3712"/>
    <lineage>
        <taxon>Eukaryota</taxon>
        <taxon>Viridiplantae</taxon>
        <taxon>Streptophyta</taxon>
        <taxon>Embryophyta</taxon>
        <taxon>Tracheophyta</taxon>
        <taxon>Spermatophyta</taxon>
        <taxon>Magnoliopsida</taxon>
        <taxon>eudicotyledons</taxon>
        <taxon>Gunneridae</taxon>
        <taxon>Pentapetalae</taxon>
        <taxon>rosids</taxon>
        <taxon>malvids</taxon>
        <taxon>Brassicales</taxon>
        <taxon>Brassicaceae</taxon>
        <taxon>Brassiceae</taxon>
        <taxon>Brassica</taxon>
    </lineage>
</organism>
<protein>
    <recommendedName>
        <fullName evidence="1">RNase H type-1 domain-containing protein</fullName>
    </recommendedName>
</protein>
<dbReference type="GO" id="GO:0004523">
    <property type="term" value="F:RNA-DNA hybrid ribonuclease activity"/>
    <property type="evidence" value="ECO:0007669"/>
    <property type="project" value="InterPro"/>
</dbReference>